<dbReference type="SUPFAM" id="SSF88874">
    <property type="entry name" value="Receptor-binding domain of short tail fibre protein gp12"/>
    <property type="match status" value="1"/>
</dbReference>
<accession>A0A327S8Z9</accession>
<dbReference type="RefSeq" id="WP_245905291.1">
    <property type="nucleotide sequence ID" value="NZ_LZRN01000008.1"/>
</dbReference>
<dbReference type="Gene3D" id="3.90.1340.10">
    <property type="entry name" value="Phage tail collar domain"/>
    <property type="match status" value="1"/>
</dbReference>
<dbReference type="InterPro" id="IPR011083">
    <property type="entry name" value="Phage_tail_collar_dom"/>
</dbReference>
<evidence type="ECO:0000313" key="4">
    <source>
        <dbReference type="Proteomes" id="UP000248987"/>
    </source>
</evidence>
<evidence type="ECO:0000313" key="3">
    <source>
        <dbReference type="EMBL" id="RAJ24812.1"/>
    </source>
</evidence>
<keyword evidence="1" id="KW-0732">Signal</keyword>
<dbReference type="Proteomes" id="UP000248987">
    <property type="component" value="Unassembled WGS sequence"/>
</dbReference>
<feature type="domain" description="Phage tail collar" evidence="2">
    <location>
        <begin position="28"/>
        <end position="84"/>
    </location>
</feature>
<proteinExistence type="predicted"/>
<evidence type="ECO:0000259" key="2">
    <source>
        <dbReference type="Pfam" id="PF07484"/>
    </source>
</evidence>
<reference evidence="3 4" key="1">
    <citation type="submission" date="2018-06" db="EMBL/GenBank/DDBJ databases">
        <title>Genomic Encyclopedia of Archaeal and Bacterial Type Strains, Phase II (KMG-II): from individual species to whole genera.</title>
        <authorList>
            <person name="Goeker M."/>
        </authorList>
    </citation>
    <scope>NUCLEOTIDE SEQUENCE [LARGE SCALE GENOMIC DNA]</scope>
    <source>
        <strain evidence="3 4">DSM 12408</strain>
    </source>
</reference>
<feature type="chain" id="PRO_5016400012" evidence="1">
    <location>
        <begin position="23"/>
        <end position="194"/>
    </location>
</feature>
<dbReference type="EMBL" id="QLLQ01000005">
    <property type="protein sequence ID" value="RAJ24812.1"/>
    <property type="molecule type" value="Genomic_DNA"/>
</dbReference>
<organism evidence="3 4">
    <name type="scientific">Gelidibacter algens</name>
    <dbReference type="NCBI Taxonomy" id="49280"/>
    <lineage>
        <taxon>Bacteria</taxon>
        <taxon>Pseudomonadati</taxon>
        <taxon>Bacteroidota</taxon>
        <taxon>Flavobacteriia</taxon>
        <taxon>Flavobacteriales</taxon>
        <taxon>Flavobacteriaceae</taxon>
        <taxon>Gelidibacter</taxon>
    </lineage>
</organism>
<gene>
    <name evidence="3" type="ORF">LX77_01810</name>
</gene>
<sequence>MKKTFTILSLFFCLSLCSTANAQEAFIGEIRMFGGTYAPVGWAKCDGQLLQISQNSALFSILGTIYGGDGHTTFALPDLRGRVPMHNGTGPGLPAYEIGEKGGSATTNLTVANLPSHNHQVNGVVEEGNSDSPTNNYPANTKLLDKEYASNGTATAMNAGMIGSTGSNEPINNMQPFQTVTYIIAIQGIYPSRQ</sequence>
<keyword evidence="4" id="KW-1185">Reference proteome</keyword>
<evidence type="ECO:0000256" key="1">
    <source>
        <dbReference type="SAM" id="SignalP"/>
    </source>
</evidence>
<protein>
    <submittedName>
        <fullName evidence="3">Microcystin-dependent protein</fullName>
    </submittedName>
</protein>
<comment type="caution">
    <text evidence="3">The sequence shown here is derived from an EMBL/GenBank/DDBJ whole genome shotgun (WGS) entry which is preliminary data.</text>
</comment>
<name>A0A327S8Z9_9FLAO</name>
<feature type="signal peptide" evidence="1">
    <location>
        <begin position="1"/>
        <end position="22"/>
    </location>
</feature>
<dbReference type="Pfam" id="PF07484">
    <property type="entry name" value="Collar"/>
    <property type="match status" value="1"/>
</dbReference>
<dbReference type="AlphaFoldDB" id="A0A327S8Z9"/>
<dbReference type="InterPro" id="IPR037053">
    <property type="entry name" value="Phage_tail_collar_dom_sf"/>
</dbReference>